<dbReference type="Gene3D" id="1.20.272.10">
    <property type="match status" value="1"/>
</dbReference>
<evidence type="ECO:0000259" key="8">
    <source>
        <dbReference type="Pfam" id="PF09115"/>
    </source>
</evidence>
<reference evidence="9" key="1">
    <citation type="journal article" date="2017" name="Appl. Environ. Microbiol.">
        <title>Molecular characterization of an Endozoicomonas-like organism causing infection in king scallop Pecten maximus L.</title>
        <authorList>
            <person name="Cano I."/>
            <person name="van Aerle R."/>
            <person name="Ross S."/>
            <person name="Verner-Jeffreys D.W."/>
            <person name="Paley R.K."/>
            <person name="Rimmer G."/>
            <person name="Ryder D."/>
            <person name="Hooper P."/>
            <person name="Stone D."/>
            <person name="Feist S.W."/>
        </authorList>
    </citation>
    <scope>NUCLEOTIDE SEQUENCE</scope>
</reference>
<evidence type="ECO:0000256" key="1">
    <source>
        <dbReference type="ARBA" id="ARBA00012417"/>
    </source>
</evidence>
<dbReference type="InterPro" id="IPR015199">
    <property type="entry name" value="DNA_pol_III_delta_C"/>
</dbReference>
<dbReference type="InterPro" id="IPR050238">
    <property type="entry name" value="DNA_Rep/Repair_Clamp_Loader"/>
</dbReference>
<gene>
    <name evidence="9" type="primary">holB</name>
    <name evidence="9" type="ORF">CI610_01094</name>
</gene>
<evidence type="ECO:0000256" key="7">
    <source>
        <dbReference type="ARBA" id="ARBA00049244"/>
    </source>
</evidence>
<name>A0A2H9T9I9_9ZZZZ</name>
<evidence type="ECO:0000256" key="2">
    <source>
        <dbReference type="ARBA" id="ARBA00014363"/>
    </source>
</evidence>
<dbReference type="Pfam" id="PF09115">
    <property type="entry name" value="DNApol3-delta_C"/>
    <property type="match status" value="1"/>
</dbReference>
<dbReference type="GO" id="GO:0003677">
    <property type="term" value="F:DNA binding"/>
    <property type="evidence" value="ECO:0007669"/>
    <property type="project" value="InterPro"/>
</dbReference>
<dbReference type="PANTHER" id="PTHR11669:SF8">
    <property type="entry name" value="DNA POLYMERASE III SUBUNIT DELTA"/>
    <property type="match status" value="1"/>
</dbReference>
<proteinExistence type="predicted"/>
<protein>
    <recommendedName>
        <fullName evidence="2">DNA polymerase III subunit delta'</fullName>
        <ecNumber evidence="1">2.7.7.7</ecNumber>
    </recommendedName>
</protein>
<dbReference type="NCBIfam" id="NF004310">
    <property type="entry name" value="PRK05707.1"/>
    <property type="match status" value="1"/>
</dbReference>
<dbReference type="EMBL" id="NSIT01000041">
    <property type="protein sequence ID" value="PJE79925.1"/>
    <property type="molecule type" value="Genomic_DNA"/>
</dbReference>
<evidence type="ECO:0000256" key="5">
    <source>
        <dbReference type="ARBA" id="ARBA00022705"/>
    </source>
</evidence>
<evidence type="ECO:0000313" key="9">
    <source>
        <dbReference type="EMBL" id="PJE79925.1"/>
    </source>
</evidence>
<keyword evidence="3 9" id="KW-0808">Transferase</keyword>
<dbReference type="SUPFAM" id="SSF52540">
    <property type="entry name" value="P-loop containing nucleoside triphosphate hydrolases"/>
    <property type="match status" value="1"/>
</dbReference>
<dbReference type="Gene3D" id="3.40.50.300">
    <property type="entry name" value="P-loop containing nucleotide triphosphate hydrolases"/>
    <property type="match status" value="1"/>
</dbReference>
<keyword evidence="4 9" id="KW-0548">Nucleotidyltransferase</keyword>
<dbReference type="InterPro" id="IPR004622">
    <property type="entry name" value="DNA_pol_HolB"/>
</dbReference>
<dbReference type="GO" id="GO:0006261">
    <property type="term" value="P:DNA-templated DNA replication"/>
    <property type="evidence" value="ECO:0007669"/>
    <property type="project" value="TreeGrafter"/>
</dbReference>
<keyword evidence="6" id="KW-0239">DNA-directed DNA polymerase</keyword>
<comment type="catalytic activity">
    <reaction evidence="7">
        <text>DNA(n) + a 2'-deoxyribonucleoside 5'-triphosphate = DNA(n+1) + diphosphate</text>
        <dbReference type="Rhea" id="RHEA:22508"/>
        <dbReference type="Rhea" id="RHEA-COMP:17339"/>
        <dbReference type="Rhea" id="RHEA-COMP:17340"/>
        <dbReference type="ChEBI" id="CHEBI:33019"/>
        <dbReference type="ChEBI" id="CHEBI:61560"/>
        <dbReference type="ChEBI" id="CHEBI:173112"/>
        <dbReference type="EC" id="2.7.7.7"/>
    </reaction>
</comment>
<dbReference type="InterPro" id="IPR027417">
    <property type="entry name" value="P-loop_NTPase"/>
</dbReference>
<organism evidence="9">
    <name type="scientific">invertebrate metagenome</name>
    <dbReference type="NCBI Taxonomy" id="1711999"/>
    <lineage>
        <taxon>unclassified sequences</taxon>
        <taxon>metagenomes</taxon>
        <taxon>organismal metagenomes</taxon>
    </lineage>
</organism>
<evidence type="ECO:0000256" key="6">
    <source>
        <dbReference type="ARBA" id="ARBA00022932"/>
    </source>
</evidence>
<evidence type="ECO:0000256" key="3">
    <source>
        <dbReference type="ARBA" id="ARBA00022679"/>
    </source>
</evidence>
<accession>A0A2H9T9I9</accession>
<keyword evidence="5" id="KW-0235">DNA replication</keyword>
<dbReference type="PANTHER" id="PTHR11669">
    <property type="entry name" value="REPLICATION FACTOR C / DNA POLYMERASE III GAMMA-TAU SUBUNIT"/>
    <property type="match status" value="1"/>
</dbReference>
<feature type="domain" description="DNA polymerase III delta subunit C-terminal" evidence="8">
    <location>
        <begin position="220"/>
        <end position="327"/>
    </location>
</feature>
<dbReference type="GO" id="GO:0003887">
    <property type="term" value="F:DNA-directed DNA polymerase activity"/>
    <property type="evidence" value="ECO:0007669"/>
    <property type="project" value="UniProtKB-KW"/>
</dbReference>
<dbReference type="AlphaFoldDB" id="A0A2H9T9I9"/>
<dbReference type="GO" id="GO:0009360">
    <property type="term" value="C:DNA polymerase III complex"/>
    <property type="evidence" value="ECO:0007669"/>
    <property type="project" value="InterPro"/>
</dbReference>
<dbReference type="EC" id="2.7.7.7" evidence="1"/>
<evidence type="ECO:0000256" key="4">
    <source>
        <dbReference type="ARBA" id="ARBA00022695"/>
    </source>
</evidence>
<sequence>MSDVSSGRVLYPYPWQKEQWQQTLAMYRANRLASGYLVCGQEGVGTLFFAQALAAWLLCQSEHKNGDRACGQCKGCQLMMSGNHPDFLMVEPQAPSHFIKIGQIRALNDFARKTAQLGGLRIIILHPAEVMNVNASNALLKSLEEPGNETLFLLVTERSHDLLPTIRSRCQSLSFGRPDQQQAIDWLSKQVDDIGSVNDLLRLAAGNPLTALAFDKEGVLQSYQRLINDIKKLFKGKTTPAELAKQWEKADVTGILLWLANWMKDVARLSLRCDPSRVQNKDMQAFLGYVAKKSSARSVVEVHDWLLEQRHYLLEGSNLNRLLLLETAFCRYIDLVF</sequence>
<dbReference type="NCBIfam" id="TIGR00678">
    <property type="entry name" value="holB"/>
    <property type="match status" value="1"/>
</dbReference>
<comment type="caution">
    <text evidence="9">The sequence shown here is derived from an EMBL/GenBank/DDBJ whole genome shotgun (WGS) entry which is preliminary data.</text>
</comment>
<dbReference type="Pfam" id="PF13177">
    <property type="entry name" value="DNA_pol3_delta2"/>
    <property type="match status" value="1"/>
</dbReference>
<dbReference type="GO" id="GO:0008408">
    <property type="term" value="F:3'-5' exonuclease activity"/>
    <property type="evidence" value="ECO:0007669"/>
    <property type="project" value="InterPro"/>
</dbReference>